<evidence type="ECO:0000313" key="5">
    <source>
        <dbReference type="Proteomes" id="UP000430345"/>
    </source>
</evidence>
<dbReference type="OrthoDB" id="1715639at2"/>
<keyword evidence="1" id="KW-0175">Coiled coil</keyword>
<feature type="compositionally biased region" description="Gly residues" evidence="2">
    <location>
        <begin position="397"/>
        <end position="418"/>
    </location>
</feature>
<comment type="caution">
    <text evidence="4">The sequence shown here is derived from an EMBL/GenBank/DDBJ whole genome shotgun (WGS) entry which is preliminary data.</text>
</comment>
<keyword evidence="3" id="KW-0812">Transmembrane</keyword>
<accession>A0A6I1MH62</accession>
<evidence type="ECO:0000256" key="1">
    <source>
        <dbReference type="SAM" id="Coils"/>
    </source>
</evidence>
<feature type="coiled-coil region" evidence="1">
    <location>
        <begin position="177"/>
        <end position="245"/>
    </location>
</feature>
<gene>
    <name evidence="4" type="ORF">GBZ86_02970</name>
</gene>
<feature type="region of interest" description="Disordered" evidence="2">
    <location>
        <begin position="311"/>
        <end position="462"/>
    </location>
</feature>
<sequence length="515" mass="57601">MNSLDKEIINFIKKASIRVRTNLFLKNFIVGLIVSLCLCLFIIITSIFIAFQNWIELCVMMIILSVITSIIVSIIKAPKTKEIALIVDNKGLKERITTYLELSNKNDDISIAQKDDTLKHIKNYNLKINLPIKFHKRGLYIIAILTALCMVGAVVPSKSRNEAKHLRKFEKYKAEMVKKIEKEKKKLLENKQLTEEEKKALDEHLKKAIKELQIAKNKKEKEKAIEKLEKKLDNLKKDIKNEKGKEELDKLKNNLIKDFKDKKIKENKEDKNKLITELNKVKEGKDLAKAIEEGNKENTLEQLKKLNKSLEKMTEAEKSKLASSLKNTNLNDPDLQKALNNAGDSVMNGEINEDELAGALQSLSSSENKNGDKNNSNSSKNNENSLSGSSSENSNGSGNGGNGNGNSNGNGDGTGKGWNTGNKYGNEKDFEEGKKEDVFIPGRGEGKDNNLTGNKNGEGNSQMIETENGLNKKGEKVNYESVLGDYSNKAMESLNNSNLPEAMKNAVKEYFNGLE</sequence>
<feature type="transmembrane region" description="Helical" evidence="3">
    <location>
        <begin position="23"/>
        <end position="48"/>
    </location>
</feature>
<feature type="compositionally biased region" description="Polar residues" evidence="2">
    <location>
        <begin position="321"/>
        <end position="331"/>
    </location>
</feature>
<reference evidence="4 5" key="1">
    <citation type="submission" date="2019-10" db="EMBL/GenBank/DDBJ databases">
        <title>The Genome Sequence of Clostridium tarantellae Isolated from Fish Brain.</title>
        <authorList>
            <person name="Bano L."/>
            <person name="Kiel M."/>
            <person name="Sales G."/>
            <person name="Doxey A.C."/>
            <person name="Mansfield M.J."/>
            <person name="Schiavone M."/>
            <person name="Rossetto O."/>
            <person name="Pirazzini M."/>
            <person name="Dobrindt U."/>
            <person name="Montecucco C."/>
        </authorList>
    </citation>
    <scope>NUCLEOTIDE SEQUENCE [LARGE SCALE GENOMIC DNA]</scope>
    <source>
        <strain evidence="4 5">DSM 3997</strain>
    </source>
</reference>
<feature type="transmembrane region" description="Helical" evidence="3">
    <location>
        <begin position="54"/>
        <end position="75"/>
    </location>
</feature>
<dbReference type="Proteomes" id="UP000430345">
    <property type="component" value="Unassembled WGS sequence"/>
</dbReference>
<keyword evidence="3" id="KW-0472">Membrane</keyword>
<dbReference type="RefSeq" id="WP_152887588.1">
    <property type="nucleotide sequence ID" value="NZ_WHJC01000018.1"/>
</dbReference>
<feature type="compositionally biased region" description="Low complexity" evidence="2">
    <location>
        <begin position="364"/>
        <end position="396"/>
    </location>
</feature>
<protein>
    <submittedName>
        <fullName evidence="4">Pectinesterase</fullName>
    </submittedName>
</protein>
<dbReference type="EMBL" id="WHJC01000018">
    <property type="protein sequence ID" value="MPQ42715.1"/>
    <property type="molecule type" value="Genomic_DNA"/>
</dbReference>
<evidence type="ECO:0000313" key="4">
    <source>
        <dbReference type="EMBL" id="MPQ42715.1"/>
    </source>
</evidence>
<feature type="compositionally biased region" description="Basic and acidic residues" evidence="2">
    <location>
        <begin position="425"/>
        <end position="448"/>
    </location>
</feature>
<name>A0A6I1MH62_9CLOT</name>
<dbReference type="PANTHER" id="PTHR40903:SF1">
    <property type="entry name" value="HYPHALLY REGULATED CELL WALL PROTEIN 3"/>
    <property type="match status" value="1"/>
</dbReference>
<feature type="transmembrane region" description="Helical" evidence="3">
    <location>
        <begin position="138"/>
        <end position="155"/>
    </location>
</feature>
<organism evidence="4 5">
    <name type="scientific">Clostridium tarantellae</name>
    <dbReference type="NCBI Taxonomy" id="39493"/>
    <lineage>
        <taxon>Bacteria</taxon>
        <taxon>Bacillati</taxon>
        <taxon>Bacillota</taxon>
        <taxon>Clostridia</taxon>
        <taxon>Eubacteriales</taxon>
        <taxon>Clostridiaceae</taxon>
        <taxon>Clostridium</taxon>
    </lineage>
</organism>
<evidence type="ECO:0000256" key="3">
    <source>
        <dbReference type="SAM" id="Phobius"/>
    </source>
</evidence>
<dbReference type="AlphaFoldDB" id="A0A6I1MH62"/>
<keyword evidence="5" id="KW-1185">Reference proteome</keyword>
<evidence type="ECO:0000256" key="2">
    <source>
        <dbReference type="SAM" id="MobiDB-lite"/>
    </source>
</evidence>
<proteinExistence type="predicted"/>
<feature type="compositionally biased region" description="Polar residues" evidence="2">
    <location>
        <begin position="449"/>
        <end position="462"/>
    </location>
</feature>
<feature type="compositionally biased region" description="Basic and acidic residues" evidence="2">
    <location>
        <begin position="311"/>
        <end position="320"/>
    </location>
</feature>
<dbReference type="PANTHER" id="PTHR40903">
    <property type="entry name" value="GLYCINE-RICH CELL WALL STRUCTURAL PROTEIN 1-LIKE"/>
    <property type="match status" value="1"/>
</dbReference>
<keyword evidence="3" id="KW-1133">Transmembrane helix</keyword>